<accession>A0A7M7P4A9</accession>
<keyword evidence="5" id="KW-1185">Reference proteome</keyword>
<feature type="domain" description="B box-type" evidence="3">
    <location>
        <begin position="34"/>
        <end position="81"/>
    </location>
</feature>
<sequence>MCNTCLEIHNKWPPHVNHRVVRIEDVREGRVVLEKEVYCQEHKADKQKHLCTDVCITCKKFICMRCRLLSHANQGHTVQNTEEYNASTEIQIVSLQSRGEAKATTIKNHVTCIKKQKERVTDHIAVKKAEINKTYQESLKKLDERKAALENQLDAQKVKLCKTFDEMNDVDGRLISSIESASALASNSMKAPLEGDIIVIRDTLSGELKNVLDRDDPEKKLGTELADHAEQLIFTPNNQYNQLNIGEVRFKTCELECDVELSKKGHMNGMAATNDGRMAVGYSKKGIDIFSADGQLQKTVLKDVVIDDVGYLSDGRYVDTDPLTLYTREYVKLDLTFDTLSKDEGGTRSLTVDSNDLIYVGYWKAKKIQVFSPDGGKVIREIPCDGYIPHQITSYNDVLIIRYGNTAMIIDKDGIVKHKVEKSGLTAYAAVTQNNSILIAWVNHDDGLVSIDEYTSELKHVQTLISDHKIEKSERSWYVLREFRSGEIAFCTPDRLYIFKLTITPCSP</sequence>
<evidence type="ECO:0000256" key="2">
    <source>
        <dbReference type="SAM" id="Coils"/>
    </source>
</evidence>
<name>A0A7M7P4A9_STRPU</name>
<dbReference type="PROSITE" id="PS50119">
    <property type="entry name" value="ZF_BBOX"/>
    <property type="match status" value="1"/>
</dbReference>
<dbReference type="PANTHER" id="PTHR25462">
    <property type="entry name" value="BONUS, ISOFORM C-RELATED"/>
    <property type="match status" value="1"/>
</dbReference>
<dbReference type="InterPro" id="IPR000315">
    <property type="entry name" value="Znf_B-box"/>
</dbReference>
<keyword evidence="1" id="KW-0863">Zinc-finger</keyword>
<dbReference type="RefSeq" id="XP_030845789.1">
    <property type="nucleotide sequence ID" value="XM_030989929.1"/>
</dbReference>
<dbReference type="GO" id="GO:0008270">
    <property type="term" value="F:zinc ion binding"/>
    <property type="evidence" value="ECO:0007669"/>
    <property type="project" value="UniProtKB-KW"/>
</dbReference>
<dbReference type="PANTHER" id="PTHR25462:SF296">
    <property type="entry name" value="MEIOTIC P26, ISOFORM F"/>
    <property type="match status" value="1"/>
</dbReference>
<reference evidence="4" key="2">
    <citation type="submission" date="2021-01" db="UniProtKB">
        <authorList>
            <consortium name="EnsemblMetazoa"/>
        </authorList>
    </citation>
    <scope>IDENTIFICATION</scope>
</reference>
<reference evidence="5" key="1">
    <citation type="submission" date="2015-02" db="EMBL/GenBank/DDBJ databases">
        <title>Genome sequencing for Strongylocentrotus purpuratus.</title>
        <authorList>
            <person name="Murali S."/>
            <person name="Liu Y."/>
            <person name="Vee V."/>
            <person name="English A."/>
            <person name="Wang M."/>
            <person name="Skinner E."/>
            <person name="Han Y."/>
            <person name="Muzny D.M."/>
            <person name="Worley K.C."/>
            <person name="Gibbs R.A."/>
        </authorList>
    </citation>
    <scope>NUCLEOTIDE SEQUENCE</scope>
</reference>
<proteinExistence type="predicted"/>
<feature type="coiled-coil region" evidence="2">
    <location>
        <begin position="132"/>
        <end position="159"/>
    </location>
</feature>
<dbReference type="GeneID" id="115925886"/>
<keyword evidence="1" id="KW-0862">Zinc</keyword>
<dbReference type="GO" id="GO:0061630">
    <property type="term" value="F:ubiquitin protein ligase activity"/>
    <property type="evidence" value="ECO:0000318"/>
    <property type="project" value="GO_Central"/>
</dbReference>
<dbReference type="KEGG" id="spu:115925886"/>
<organism evidence="4 5">
    <name type="scientific">Strongylocentrotus purpuratus</name>
    <name type="common">Purple sea urchin</name>
    <dbReference type="NCBI Taxonomy" id="7668"/>
    <lineage>
        <taxon>Eukaryota</taxon>
        <taxon>Metazoa</taxon>
        <taxon>Echinodermata</taxon>
        <taxon>Eleutherozoa</taxon>
        <taxon>Echinozoa</taxon>
        <taxon>Echinoidea</taxon>
        <taxon>Euechinoidea</taxon>
        <taxon>Echinacea</taxon>
        <taxon>Camarodonta</taxon>
        <taxon>Echinidea</taxon>
        <taxon>Strongylocentrotidae</taxon>
        <taxon>Strongylocentrotus</taxon>
    </lineage>
</organism>
<evidence type="ECO:0000256" key="1">
    <source>
        <dbReference type="PROSITE-ProRule" id="PRU00024"/>
    </source>
</evidence>
<evidence type="ECO:0000313" key="4">
    <source>
        <dbReference type="EnsemblMetazoa" id="XP_030845789"/>
    </source>
</evidence>
<dbReference type="AlphaFoldDB" id="A0A7M7P4A9"/>
<dbReference type="EnsemblMetazoa" id="XM_030989929">
    <property type="protein sequence ID" value="XP_030845789"/>
    <property type="gene ID" value="LOC115925886"/>
</dbReference>
<dbReference type="InterPro" id="IPR011042">
    <property type="entry name" value="6-blade_b-propeller_TolB-like"/>
</dbReference>
<protein>
    <recommendedName>
        <fullName evidence="3">B box-type domain-containing protein</fullName>
    </recommendedName>
</protein>
<dbReference type="InParanoid" id="A0A7M7P4A9"/>
<dbReference type="Gene3D" id="2.120.10.30">
    <property type="entry name" value="TolB, C-terminal domain"/>
    <property type="match status" value="1"/>
</dbReference>
<keyword evidence="2" id="KW-0175">Coiled coil</keyword>
<dbReference type="GO" id="GO:0005654">
    <property type="term" value="C:nucleoplasm"/>
    <property type="evidence" value="ECO:0000318"/>
    <property type="project" value="GO_Central"/>
</dbReference>
<evidence type="ECO:0000259" key="3">
    <source>
        <dbReference type="PROSITE" id="PS50119"/>
    </source>
</evidence>
<keyword evidence="1" id="KW-0479">Metal-binding</keyword>
<dbReference type="FunCoup" id="A0A7M7P4A9">
    <property type="interactions" value="18"/>
</dbReference>
<dbReference type="InterPro" id="IPR047153">
    <property type="entry name" value="TRIM45/56/19-like"/>
</dbReference>
<dbReference type="Proteomes" id="UP000007110">
    <property type="component" value="Unassembled WGS sequence"/>
</dbReference>
<dbReference type="SUPFAM" id="SSF63829">
    <property type="entry name" value="Calcium-dependent phosphotriesterase"/>
    <property type="match status" value="1"/>
</dbReference>
<evidence type="ECO:0000313" key="5">
    <source>
        <dbReference type="Proteomes" id="UP000007110"/>
    </source>
</evidence>